<dbReference type="CDD" id="cd00077">
    <property type="entry name" value="HDc"/>
    <property type="match status" value="1"/>
</dbReference>
<feature type="domain" description="HD-GYP" evidence="1">
    <location>
        <begin position="169"/>
        <end position="363"/>
    </location>
</feature>
<dbReference type="Proteomes" id="UP000199229">
    <property type="component" value="Unassembled WGS sequence"/>
</dbReference>
<name>A0A1I2XLA7_9HYPH</name>
<dbReference type="RefSeq" id="WP_244528894.1">
    <property type="nucleotide sequence ID" value="NZ_FOPM01000049.1"/>
</dbReference>
<organism evidence="2 3">
    <name type="scientific">Methylobacterium gossipiicola</name>
    <dbReference type="NCBI Taxonomy" id="582675"/>
    <lineage>
        <taxon>Bacteria</taxon>
        <taxon>Pseudomonadati</taxon>
        <taxon>Pseudomonadota</taxon>
        <taxon>Alphaproteobacteria</taxon>
        <taxon>Hyphomicrobiales</taxon>
        <taxon>Methylobacteriaceae</taxon>
        <taxon>Methylobacterium</taxon>
    </lineage>
</organism>
<accession>A0A1I2XLA7</accession>
<dbReference type="EMBL" id="FOPM01000049">
    <property type="protein sequence ID" value="SFH14185.1"/>
    <property type="molecule type" value="Genomic_DNA"/>
</dbReference>
<reference evidence="3" key="1">
    <citation type="submission" date="2016-10" db="EMBL/GenBank/DDBJ databases">
        <authorList>
            <person name="Varghese N."/>
            <person name="Submissions S."/>
        </authorList>
    </citation>
    <scope>NUCLEOTIDE SEQUENCE [LARGE SCALE GENOMIC DNA]</scope>
    <source>
        <strain evidence="3">Gh-105</strain>
    </source>
</reference>
<dbReference type="STRING" id="582675.SAMN05192565_1494"/>
<dbReference type="InterPro" id="IPR006675">
    <property type="entry name" value="HDIG_dom"/>
</dbReference>
<evidence type="ECO:0000259" key="1">
    <source>
        <dbReference type="PROSITE" id="PS51832"/>
    </source>
</evidence>
<dbReference type="Gene3D" id="1.10.3210.10">
    <property type="entry name" value="Hypothetical protein af1432"/>
    <property type="match status" value="1"/>
</dbReference>
<dbReference type="PROSITE" id="PS51832">
    <property type="entry name" value="HD_GYP"/>
    <property type="match status" value="1"/>
</dbReference>
<evidence type="ECO:0000313" key="2">
    <source>
        <dbReference type="EMBL" id="SFH14185.1"/>
    </source>
</evidence>
<dbReference type="SMART" id="SM00471">
    <property type="entry name" value="HDc"/>
    <property type="match status" value="1"/>
</dbReference>
<dbReference type="InterPro" id="IPR003607">
    <property type="entry name" value="HD/PDEase_dom"/>
</dbReference>
<gene>
    <name evidence="2" type="ORF">SAMN05192565_1494</name>
</gene>
<dbReference type="SUPFAM" id="SSF109604">
    <property type="entry name" value="HD-domain/PDEase-like"/>
    <property type="match status" value="1"/>
</dbReference>
<dbReference type="AlphaFoldDB" id="A0A1I2XLA7"/>
<dbReference type="PANTHER" id="PTHR43155">
    <property type="entry name" value="CYCLIC DI-GMP PHOSPHODIESTERASE PA4108-RELATED"/>
    <property type="match status" value="1"/>
</dbReference>
<protein>
    <submittedName>
        <fullName evidence="2">HDIG domain-containing protein</fullName>
    </submittedName>
</protein>
<sequence length="363" mass="38956">MAAILVLTDTPTRCRWMSGVLKGWGEPVVVDLLDPAEPVMLSAPGRVLAVIGDTSLSRSISVASLYRHLGRLGPNRPPFLCLMHEDTPRARAQAQALGADRILRADDAAWSLGASLDGLLAGVPGLDNVRATMAGAVAADAVLTRILDRGRAGTAPTPEQVTHGAEIVLTALGQADVRTWLDVVWRFDDATHQHCLLVAGLAAGFARHLGIREADCRQLTQAALLHDLGKTRIPLSVLNKPGLLDNEEAAVMRTHTSIGYDMLRGGDHSEAMLAVVRSHHEALDGSGYPDNLRAHRIPDLVRMVTVCDVFAALIERRPYKRPLGGDEAYAILRSMAGKVDLDLVRAFQPLAEMAAAAVFVRVA</sequence>
<dbReference type="PANTHER" id="PTHR43155:SF2">
    <property type="entry name" value="CYCLIC DI-GMP PHOSPHODIESTERASE PA4108"/>
    <property type="match status" value="1"/>
</dbReference>
<keyword evidence="3" id="KW-1185">Reference proteome</keyword>
<proteinExistence type="predicted"/>
<evidence type="ECO:0000313" key="3">
    <source>
        <dbReference type="Proteomes" id="UP000199229"/>
    </source>
</evidence>
<dbReference type="NCBIfam" id="TIGR00277">
    <property type="entry name" value="HDIG"/>
    <property type="match status" value="1"/>
</dbReference>
<dbReference type="InterPro" id="IPR037522">
    <property type="entry name" value="HD_GYP_dom"/>
</dbReference>
<dbReference type="GO" id="GO:0008081">
    <property type="term" value="F:phosphoric diester hydrolase activity"/>
    <property type="evidence" value="ECO:0007669"/>
    <property type="project" value="UniProtKB-ARBA"/>
</dbReference>
<dbReference type="Pfam" id="PF13487">
    <property type="entry name" value="HD_5"/>
    <property type="match status" value="1"/>
</dbReference>